<dbReference type="SUPFAM" id="SSF48403">
    <property type="entry name" value="Ankyrin repeat"/>
    <property type="match status" value="1"/>
</dbReference>
<dbReference type="Proteomes" id="UP001591681">
    <property type="component" value="Unassembled WGS sequence"/>
</dbReference>
<dbReference type="InterPro" id="IPR036397">
    <property type="entry name" value="RNaseH_sf"/>
</dbReference>
<dbReference type="SUPFAM" id="SSF53098">
    <property type="entry name" value="Ribonuclease H-like"/>
    <property type="match status" value="1"/>
</dbReference>
<feature type="domain" description="Integrase catalytic" evidence="3">
    <location>
        <begin position="32"/>
        <end position="196"/>
    </location>
</feature>
<feature type="region of interest" description="Disordered" evidence="2">
    <location>
        <begin position="307"/>
        <end position="333"/>
    </location>
</feature>
<dbReference type="InterPro" id="IPR036770">
    <property type="entry name" value="Ankyrin_rpt-contain_sf"/>
</dbReference>
<dbReference type="PANTHER" id="PTHR37984">
    <property type="entry name" value="PROTEIN CBG26694"/>
    <property type="match status" value="1"/>
</dbReference>
<evidence type="ECO:0000313" key="4">
    <source>
        <dbReference type="EMBL" id="KAL2099456.1"/>
    </source>
</evidence>
<dbReference type="InterPro" id="IPR012337">
    <property type="entry name" value="RNaseH-like_sf"/>
</dbReference>
<dbReference type="PANTHER" id="PTHR37984:SF15">
    <property type="entry name" value="INTEGRASE CATALYTIC DOMAIN-CONTAINING PROTEIN"/>
    <property type="match status" value="1"/>
</dbReference>
<feature type="compositionally biased region" description="Acidic residues" evidence="2">
    <location>
        <begin position="313"/>
        <end position="323"/>
    </location>
</feature>
<accession>A0ABD1KKE0</accession>
<dbReference type="Gene3D" id="3.30.420.10">
    <property type="entry name" value="Ribonuclease H-like superfamily/Ribonuclease H"/>
    <property type="match status" value="1"/>
</dbReference>
<dbReference type="PROSITE" id="PS50994">
    <property type="entry name" value="INTEGRASE"/>
    <property type="match status" value="1"/>
</dbReference>
<dbReference type="AlphaFoldDB" id="A0ABD1KKE0"/>
<proteinExistence type="predicted"/>
<feature type="compositionally biased region" description="Low complexity" evidence="2">
    <location>
        <begin position="324"/>
        <end position="333"/>
    </location>
</feature>
<evidence type="ECO:0000259" key="3">
    <source>
        <dbReference type="PROSITE" id="PS50994"/>
    </source>
</evidence>
<gene>
    <name evidence="4" type="ORF">ACEWY4_005936</name>
</gene>
<protein>
    <recommendedName>
        <fullName evidence="3">Integrase catalytic domain-containing protein</fullName>
    </recommendedName>
</protein>
<dbReference type="EMBL" id="JBHFQA010000005">
    <property type="protein sequence ID" value="KAL2099456.1"/>
    <property type="molecule type" value="Genomic_DNA"/>
</dbReference>
<organism evidence="4 5">
    <name type="scientific">Coilia grayii</name>
    <name type="common">Gray's grenadier anchovy</name>
    <dbReference type="NCBI Taxonomy" id="363190"/>
    <lineage>
        <taxon>Eukaryota</taxon>
        <taxon>Metazoa</taxon>
        <taxon>Chordata</taxon>
        <taxon>Craniata</taxon>
        <taxon>Vertebrata</taxon>
        <taxon>Euteleostomi</taxon>
        <taxon>Actinopterygii</taxon>
        <taxon>Neopterygii</taxon>
        <taxon>Teleostei</taxon>
        <taxon>Clupei</taxon>
        <taxon>Clupeiformes</taxon>
        <taxon>Clupeoidei</taxon>
        <taxon>Engraulidae</taxon>
        <taxon>Coilinae</taxon>
        <taxon>Coilia</taxon>
    </lineage>
</organism>
<dbReference type="InterPro" id="IPR002110">
    <property type="entry name" value="Ankyrin_rpt"/>
</dbReference>
<dbReference type="Pfam" id="PF12796">
    <property type="entry name" value="Ank_2"/>
    <property type="match status" value="1"/>
</dbReference>
<sequence>MPTEADKKVKTCERCVRHKAEAEKTARLVNIRTSRPLKLVCMDYLSLEPDGRGTKNNHFTKYAVAVPTTDQKAKTVAKSLWNNFVHYGMPERLHSDQGRDFESAILKRGCGVNDRDGLTDMSLLHYCCKAGAPGIGDAERAAVFAQQLLLLGADPSLRSRWTNMSALHCAAYFDVPQLIKVVLGASQPGEVDATCSDFDFGTALHIAASNLCTSAVKCLLELGANPAFREEAHREHLSGHLFSHRSGEKTVDQLRLPSRGCCSAPSTPRSHGYAQGVRQLTADELWLIAEHELQDHEGMDIEEEEYLDRQLLGDDDDEEEEESAPSSSPSSTR</sequence>
<dbReference type="PROSITE" id="PS50088">
    <property type="entry name" value="ANK_REPEAT"/>
    <property type="match status" value="1"/>
</dbReference>
<name>A0ABD1KKE0_9TELE</name>
<keyword evidence="5" id="KW-1185">Reference proteome</keyword>
<dbReference type="InterPro" id="IPR050951">
    <property type="entry name" value="Retrovirus_Pol_polyprotein"/>
</dbReference>
<evidence type="ECO:0000313" key="5">
    <source>
        <dbReference type="Proteomes" id="UP001591681"/>
    </source>
</evidence>
<evidence type="ECO:0000256" key="2">
    <source>
        <dbReference type="SAM" id="MobiDB-lite"/>
    </source>
</evidence>
<dbReference type="SMART" id="SM00248">
    <property type="entry name" value="ANK"/>
    <property type="match status" value="3"/>
</dbReference>
<dbReference type="InterPro" id="IPR001584">
    <property type="entry name" value="Integrase_cat-core"/>
</dbReference>
<evidence type="ECO:0000256" key="1">
    <source>
        <dbReference type="PROSITE-ProRule" id="PRU00023"/>
    </source>
</evidence>
<keyword evidence="1" id="KW-0040">ANK repeat</keyword>
<dbReference type="Gene3D" id="1.25.40.20">
    <property type="entry name" value="Ankyrin repeat-containing domain"/>
    <property type="match status" value="1"/>
</dbReference>
<feature type="repeat" description="ANK" evidence="1">
    <location>
        <begin position="199"/>
        <end position="231"/>
    </location>
</feature>
<comment type="caution">
    <text evidence="4">The sequence shown here is derived from an EMBL/GenBank/DDBJ whole genome shotgun (WGS) entry which is preliminary data.</text>
</comment>
<reference evidence="4 5" key="1">
    <citation type="submission" date="2024-09" db="EMBL/GenBank/DDBJ databases">
        <title>A chromosome-level genome assembly of Gray's grenadier anchovy, Coilia grayii.</title>
        <authorList>
            <person name="Fu Z."/>
        </authorList>
    </citation>
    <scope>NUCLEOTIDE SEQUENCE [LARGE SCALE GENOMIC DNA]</scope>
    <source>
        <strain evidence="4">G4</strain>
        <tissue evidence="4">Muscle</tissue>
    </source>
</reference>